<dbReference type="AlphaFoldDB" id="A0A369KE92"/>
<feature type="region of interest" description="Disordered" evidence="1">
    <location>
        <begin position="45"/>
        <end position="93"/>
    </location>
</feature>
<comment type="caution">
    <text evidence="3">The sequence shown here is derived from an EMBL/GenBank/DDBJ whole genome shotgun (WGS) entry which is preliminary data.</text>
</comment>
<protein>
    <recommendedName>
        <fullName evidence="2">DUF6697 domain-containing protein</fullName>
    </recommendedName>
</protein>
<dbReference type="EMBL" id="LUEZ02000010">
    <property type="protein sequence ID" value="RDB29246.1"/>
    <property type="molecule type" value="Genomic_DNA"/>
</dbReference>
<dbReference type="InParanoid" id="A0A369KE92"/>
<accession>A0A369KE92</accession>
<gene>
    <name evidence="3" type="ORF">Hypma_015291</name>
</gene>
<feature type="region of interest" description="Disordered" evidence="1">
    <location>
        <begin position="307"/>
        <end position="338"/>
    </location>
</feature>
<proteinExistence type="predicted"/>
<reference evidence="3" key="1">
    <citation type="submission" date="2018-04" db="EMBL/GenBank/DDBJ databases">
        <title>Whole genome sequencing of Hypsizygus marmoreus.</title>
        <authorList>
            <person name="Choi I.-G."/>
            <person name="Min B."/>
            <person name="Kim J.-G."/>
            <person name="Kim S."/>
            <person name="Oh Y.-L."/>
            <person name="Kong W.-S."/>
            <person name="Park H."/>
            <person name="Jeong J."/>
            <person name="Song E.-S."/>
        </authorList>
    </citation>
    <scope>NUCLEOTIDE SEQUENCE [LARGE SCALE GENOMIC DNA]</scope>
    <source>
        <strain evidence="3">51987-8</strain>
    </source>
</reference>
<organism evidence="3 4">
    <name type="scientific">Hypsizygus marmoreus</name>
    <name type="common">White beech mushroom</name>
    <name type="synonym">Agaricus marmoreus</name>
    <dbReference type="NCBI Taxonomy" id="39966"/>
    <lineage>
        <taxon>Eukaryota</taxon>
        <taxon>Fungi</taxon>
        <taxon>Dikarya</taxon>
        <taxon>Basidiomycota</taxon>
        <taxon>Agaricomycotina</taxon>
        <taxon>Agaricomycetes</taxon>
        <taxon>Agaricomycetidae</taxon>
        <taxon>Agaricales</taxon>
        <taxon>Tricholomatineae</taxon>
        <taxon>Lyophyllaceae</taxon>
        <taxon>Hypsizygus</taxon>
    </lineage>
</organism>
<feature type="compositionally biased region" description="Basic and acidic residues" evidence="1">
    <location>
        <begin position="327"/>
        <end position="338"/>
    </location>
</feature>
<evidence type="ECO:0000313" key="3">
    <source>
        <dbReference type="EMBL" id="RDB29246.1"/>
    </source>
</evidence>
<dbReference type="InterPro" id="IPR046520">
    <property type="entry name" value="DUF6697"/>
</dbReference>
<evidence type="ECO:0000259" key="2">
    <source>
        <dbReference type="Pfam" id="PF20411"/>
    </source>
</evidence>
<sequence length="500" mass="55425">MDRIITLQQLVKTQAEQLSNIRQLLDESVLWNDLLWHELEALHQEVQSQQQRPSEPPPSLANDAQSDAGAGPSEAGTIASEAPSKNDSWLSTEPDNAHLHPFCSRGSPWQILKAARKASFQRSPLLIVGDEIVFTDPRRASAMLIKPQSCIVQDNVGILQKLPYNKNKWSKEPVRVHEMICRRAADWMYLGTYETSLSKTLEPAEFEALSAKVKKEIFALTCNNVKRLVRTQNLGGKYASGEFKALQMDCRRVEFNEEFNACIFEAAGLSNPLVISDDHAAETGNELANDSVDFVTASSATVPLRLHSDSAGGAEAPEPSRSTQSADEAHANSDSHVADDAITYHLKTKPSRKDLKVAKKKRIVYIKREEFVTDLQNLSHGFEVIPLQRVGKPKAGFPIRPPPQSLPNRPQEVITRRGQIYRHLGTYNPVSTRTLDVAEFESLPSEVKERVYRITGSIAQVAAHAAAGYASGQLKAARVDFERVGLSQHVRGLLERGAML</sequence>
<name>A0A369KE92_HYPMA</name>
<dbReference type="Pfam" id="PF20411">
    <property type="entry name" value="DUF6697"/>
    <property type="match status" value="1"/>
</dbReference>
<dbReference type="Proteomes" id="UP000076154">
    <property type="component" value="Unassembled WGS sequence"/>
</dbReference>
<feature type="compositionally biased region" description="Polar residues" evidence="1">
    <location>
        <begin position="83"/>
        <end position="93"/>
    </location>
</feature>
<keyword evidence="4" id="KW-1185">Reference proteome</keyword>
<evidence type="ECO:0000313" key="4">
    <source>
        <dbReference type="Proteomes" id="UP000076154"/>
    </source>
</evidence>
<evidence type="ECO:0000256" key="1">
    <source>
        <dbReference type="SAM" id="MobiDB-lite"/>
    </source>
</evidence>
<feature type="domain" description="DUF6697" evidence="2">
    <location>
        <begin position="172"/>
        <end position="223"/>
    </location>
</feature>